<evidence type="ECO:0000313" key="2">
    <source>
        <dbReference type="Proteomes" id="UP001241377"/>
    </source>
</evidence>
<evidence type="ECO:0000313" key="1">
    <source>
        <dbReference type="EMBL" id="KAJ9100003.1"/>
    </source>
</evidence>
<accession>A0ACC2VLF4</accession>
<name>A0ACC2VLF4_9TREE</name>
<dbReference type="EMBL" id="JASBWR010000067">
    <property type="protein sequence ID" value="KAJ9100003.1"/>
    <property type="molecule type" value="Genomic_DNA"/>
</dbReference>
<comment type="caution">
    <text evidence="1">The sequence shown here is derived from an EMBL/GenBank/DDBJ whole genome shotgun (WGS) entry which is preliminary data.</text>
</comment>
<organism evidence="1 2">
    <name type="scientific">Naganishia cerealis</name>
    <dbReference type="NCBI Taxonomy" id="610337"/>
    <lineage>
        <taxon>Eukaryota</taxon>
        <taxon>Fungi</taxon>
        <taxon>Dikarya</taxon>
        <taxon>Basidiomycota</taxon>
        <taxon>Agaricomycotina</taxon>
        <taxon>Tremellomycetes</taxon>
        <taxon>Filobasidiales</taxon>
        <taxon>Filobasidiaceae</taxon>
        <taxon>Naganishia</taxon>
    </lineage>
</organism>
<proteinExistence type="predicted"/>
<sequence length="113" mass="13159">MSFTVFLALHSVEFSYVYCLLVSFRKRVTNIYPSHISNRWLRAVPKDVPLVSLGGYLKFWAGVFVVFTIWLTLGKKEDSTSQDDPDMDVKKVYKVMWSIVRLKSAYIKYEPPV</sequence>
<protein>
    <submittedName>
        <fullName evidence="1">Uncharacterized protein</fullName>
    </submittedName>
</protein>
<reference evidence="1" key="1">
    <citation type="submission" date="2023-04" db="EMBL/GenBank/DDBJ databases">
        <title>Draft Genome sequencing of Naganishia species isolated from polar environments using Oxford Nanopore Technology.</title>
        <authorList>
            <person name="Leo P."/>
            <person name="Venkateswaran K."/>
        </authorList>
    </citation>
    <scope>NUCLEOTIDE SEQUENCE</scope>
    <source>
        <strain evidence="1">MNA-CCFEE 5261</strain>
    </source>
</reference>
<gene>
    <name evidence="1" type="ORF">QFC19_005821</name>
</gene>
<keyword evidence="2" id="KW-1185">Reference proteome</keyword>
<dbReference type="Proteomes" id="UP001241377">
    <property type="component" value="Unassembled WGS sequence"/>
</dbReference>